<dbReference type="PANTHER" id="PTHR12558">
    <property type="entry name" value="CELL DIVISION CYCLE 16,23,27"/>
    <property type="match status" value="1"/>
</dbReference>
<name>A0ABN6H105_9BACT</name>
<organism evidence="3 4">
    <name type="scientific">Haloferula helveola</name>
    <dbReference type="NCBI Taxonomy" id="490095"/>
    <lineage>
        <taxon>Bacteria</taxon>
        <taxon>Pseudomonadati</taxon>
        <taxon>Verrucomicrobiota</taxon>
        <taxon>Verrucomicrobiia</taxon>
        <taxon>Verrucomicrobiales</taxon>
        <taxon>Verrucomicrobiaceae</taxon>
        <taxon>Haloferula</taxon>
    </lineage>
</organism>
<evidence type="ECO:0000256" key="1">
    <source>
        <dbReference type="PROSITE-ProRule" id="PRU00339"/>
    </source>
</evidence>
<accession>A0ABN6H105</accession>
<evidence type="ECO:0000313" key="4">
    <source>
        <dbReference type="Proteomes" id="UP001374893"/>
    </source>
</evidence>
<protein>
    <recommendedName>
        <fullName evidence="5">Tetratricopeptide repeat protein</fullName>
    </recommendedName>
</protein>
<dbReference type="InterPro" id="IPR019734">
    <property type="entry name" value="TPR_rpt"/>
</dbReference>
<keyword evidence="4" id="KW-1185">Reference proteome</keyword>
<sequence>MRSVFSSILIFATALPVAADKIIPPSNLFRDPQFVKDFVGSYGFQSEVEPKVSAEESRVLVKLSELFEAGQFSAAEQELVRFIKEVEAPSDPEKKPGEISPAMVFVLGNLYFSAERTEEARRAFLEAIRRFPKFRRAHVNLGYLYVSKEEFDKAMRHFQEAVSLGEGNPRVFGLLGYAYLLKKQPLAAENAYRQAYLLDPESKDWQLGLAQALIQQEKLPEATAILGTLIERYPEDPQLWLQQTNTLLGQERKMEAAVNLEILRMKGLAGESELNLLGNLYMDQGEAQLALFAYLAAMDKSSEFDVEKALKSAKILNDYGFPDKAEQYVARVEAKAGDNLSKDDRVALQLVEVSIARAAGEMEKVGELLKGLMKLDPSNAEVILELGKHYDSLAKAAEDEEKEREYVMEAKTNLQIASGMDEVAYDANLALGQLYVRERQYLKGMPKLERALELKPSENLKSYVAKVRRAADRQQQREEREAADRAAKEAEEKAKEEAGDQSK</sequence>
<evidence type="ECO:0008006" key="5">
    <source>
        <dbReference type="Google" id="ProtNLM"/>
    </source>
</evidence>
<reference evidence="3 4" key="1">
    <citation type="submission" date="2021-06" db="EMBL/GenBank/DDBJ databases">
        <title>Complete genome of Haloferula helveola possessing various polysaccharide degrading enzymes.</title>
        <authorList>
            <person name="Takami H."/>
            <person name="Huang C."/>
            <person name="Hamasaki K."/>
        </authorList>
    </citation>
    <scope>NUCLEOTIDE SEQUENCE [LARGE SCALE GENOMIC DNA]</scope>
    <source>
        <strain evidence="3 4">CN-1</strain>
    </source>
</reference>
<dbReference type="Proteomes" id="UP001374893">
    <property type="component" value="Chromosome"/>
</dbReference>
<dbReference type="Pfam" id="PF13432">
    <property type="entry name" value="TPR_16"/>
    <property type="match status" value="1"/>
</dbReference>
<dbReference type="Pfam" id="PF14559">
    <property type="entry name" value="TPR_19"/>
    <property type="match status" value="1"/>
</dbReference>
<evidence type="ECO:0000313" key="3">
    <source>
        <dbReference type="EMBL" id="BCX47136.1"/>
    </source>
</evidence>
<dbReference type="EMBL" id="AP024702">
    <property type="protein sequence ID" value="BCX47136.1"/>
    <property type="molecule type" value="Genomic_DNA"/>
</dbReference>
<keyword evidence="1" id="KW-0802">TPR repeat</keyword>
<feature type="repeat" description="TPR" evidence="1">
    <location>
        <begin position="169"/>
        <end position="202"/>
    </location>
</feature>
<dbReference type="RefSeq" id="WP_338689174.1">
    <property type="nucleotide sequence ID" value="NZ_AP024702.1"/>
</dbReference>
<feature type="repeat" description="TPR" evidence="1">
    <location>
        <begin position="101"/>
        <end position="134"/>
    </location>
</feature>
<dbReference type="SUPFAM" id="SSF48452">
    <property type="entry name" value="TPR-like"/>
    <property type="match status" value="2"/>
</dbReference>
<feature type="repeat" description="TPR" evidence="1">
    <location>
        <begin position="425"/>
        <end position="458"/>
    </location>
</feature>
<feature type="repeat" description="TPR" evidence="1">
    <location>
        <begin position="135"/>
        <end position="168"/>
    </location>
</feature>
<dbReference type="PROSITE" id="PS50005">
    <property type="entry name" value="TPR"/>
    <property type="match status" value="4"/>
</dbReference>
<dbReference type="Gene3D" id="1.25.40.10">
    <property type="entry name" value="Tetratricopeptide repeat domain"/>
    <property type="match status" value="2"/>
</dbReference>
<proteinExistence type="predicted"/>
<dbReference type="InterPro" id="IPR011990">
    <property type="entry name" value="TPR-like_helical_dom_sf"/>
</dbReference>
<feature type="region of interest" description="Disordered" evidence="2">
    <location>
        <begin position="463"/>
        <end position="503"/>
    </location>
</feature>
<dbReference type="SMART" id="SM00028">
    <property type="entry name" value="TPR"/>
    <property type="match status" value="5"/>
</dbReference>
<evidence type="ECO:0000256" key="2">
    <source>
        <dbReference type="SAM" id="MobiDB-lite"/>
    </source>
</evidence>
<feature type="compositionally biased region" description="Basic and acidic residues" evidence="2">
    <location>
        <begin position="469"/>
        <end position="503"/>
    </location>
</feature>
<gene>
    <name evidence="3" type="ORF">HAHE_10440</name>
</gene>
<dbReference type="PANTHER" id="PTHR12558:SF13">
    <property type="entry name" value="CELL DIVISION CYCLE PROTEIN 27 HOMOLOG"/>
    <property type="match status" value="1"/>
</dbReference>